<comment type="caution">
    <text evidence="1">The sequence shown here is derived from an EMBL/GenBank/DDBJ whole genome shotgun (WGS) entry which is preliminary data.</text>
</comment>
<evidence type="ECO:0000313" key="2">
    <source>
        <dbReference type="Proteomes" id="UP000095094"/>
    </source>
</evidence>
<proteinExistence type="predicted"/>
<dbReference type="AlphaFoldDB" id="A0A1E5H759"/>
<dbReference type="EMBL" id="MIJY01000001">
    <property type="protein sequence ID" value="OEG20763.1"/>
    <property type="molecule type" value="Genomic_DNA"/>
</dbReference>
<name>A0A1E5H759_9ENTE</name>
<accession>A0A1E5H759</accession>
<organism evidence="1 2">
    <name type="scientific">Enterococcus termitis</name>
    <dbReference type="NCBI Taxonomy" id="332950"/>
    <lineage>
        <taxon>Bacteria</taxon>
        <taxon>Bacillati</taxon>
        <taxon>Bacillota</taxon>
        <taxon>Bacilli</taxon>
        <taxon>Lactobacillales</taxon>
        <taxon>Enterococcaceae</taxon>
        <taxon>Enterococcus</taxon>
    </lineage>
</organism>
<dbReference type="Proteomes" id="UP000095094">
    <property type="component" value="Unassembled WGS sequence"/>
</dbReference>
<evidence type="ECO:0000313" key="1">
    <source>
        <dbReference type="EMBL" id="OEG20763.1"/>
    </source>
</evidence>
<protein>
    <submittedName>
        <fullName evidence="1">Uncharacterized protein</fullName>
    </submittedName>
</protein>
<sequence length="86" mass="9580">MRVKKRLFYGSLLVFIGTLLVFGTSADASVLVQGSVLTNEEYEDLLASAPEGYELVSNEEFNTLNNQRQGSPFLARAHVQNRGWQS</sequence>
<keyword evidence="2" id="KW-1185">Reference proteome</keyword>
<dbReference type="RefSeq" id="WP_069662071.1">
    <property type="nucleotide sequence ID" value="NZ_JBHUJJ010000001.1"/>
</dbReference>
<gene>
    <name evidence="1" type="ORF">BCR25_02830</name>
</gene>
<reference evidence="2" key="1">
    <citation type="submission" date="2016-09" db="EMBL/GenBank/DDBJ databases">
        <authorList>
            <person name="Gulvik C.A."/>
        </authorList>
    </citation>
    <scope>NUCLEOTIDE SEQUENCE [LARGE SCALE GENOMIC DNA]</scope>
    <source>
        <strain evidence="2">LMG 8895</strain>
    </source>
</reference>